<dbReference type="KEGG" id="bmei:Spa11_16390"/>
<dbReference type="Pfam" id="PF15589">
    <property type="entry name" value="Imm21"/>
    <property type="match status" value="1"/>
</dbReference>
<keyword evidence="2" id="KW-1185">Reference proteome</keyword>
<organism evidence="1 2">
    <name type="scientific">Botrimarina mediterranea</name>
    <dbReference type="NCBI Taxonomy" id="2528022"/>
    <lineage>
        <taxon>Bacteria</taxon>
        <taxon>Pseudomonadati</taxon>
        <taxon>Planctomycetota</taxon>
        <taxon>Planctomycetia</taxon>
        <taxon>Pirellulales</taxon>
        <taxon>Lacipirellulaceae</taxon>
        <taxon>Botrimarina</taxon>
    </lineage>
</organism>
<proteinExistence type="predicted"/>
<evidence type="ECO:0000313" key="1">
    <source>
        <dbReference type="EMBL" id="QDV73443.1"/>
    </source>
</evidence>
<dbReference type="AlphaFoldDB" id="A0A518K6L6"/>
<dbReference type="InterPro" id="IPR028961">
    <property type="entry name" value="Imm21"/>
</dbReference>
<dbReference type="EMBL" id="CP036349">
    <property type="protein sequence ID" value="QDV73443.1"/>
    <property type="molecule type" value="Genomic_DNA"/>
</dbReference>
<dbReference type="Proteomes" id="UP000316426">
    <property type="component" value="Chromosome"/>
</dbReference>
<reference evidence="1 2" key="1">
    <citation type="submission" date="2019-02" db="EMBL/GenBank/DDBJ databases">
        <title>Deep-cultivation of Planctomycetes and their phenomic and genomic characterization uncovers novel biology.</title>
        <authorList>
            <person name="Wiegand S."/>
            <person name="Jogler M."/>
            <person name="Boedeker C."/>
            <person name="Pinto D."/>
            <person name="Vollmers J."/>
            <person name="Rivas-Marin E."/>
            <person name="Kohn T."/>
            <person name="Peeters S.H."/>
            <person name="Heuer A."/>
            <person name="Rast P."/>
            <person name="Oberbeckmann S."/>
            <person name="Bunk B."/>
            <person name="Jeske O."/>
            <person name="Meyerdierks A."/>
            <person name="Storesund J.E."/>
            <person name="Kallscheuer N."/>
            <person name="Luecker S."/>
            <person name="Lage O.M."/>
            <person name="Pohl T."/>
            <person name="Merkel B.J."/>
            <person name="Hornburger P."/>
            <person name="Mueller R.-W."/>
            <person name="Bruemmer F."/>
            <person name="Labrenz M."/>
            <person name="Spormann A.M."/>
            <person name="Op den Camp H."/>
            <person name="Overmann J."/>
            <person name="Amann R."/>
            <person name="Jetten M.S.M."/>
            <person name="Mascher T."/>
            <person name="Medema M.H."/>
            <person name="Devos D.P."/>
            <person name="Kaster A.-K."/>
            <person name="Ovreas L."/>
            <person name="Rohde M."/>
            <person name="Galperin M.Y."/>
            <person name="Jogler C."/>
        </authorList>
    </citation>
    <scope>NUCLEOTIDE SEQUENCE [LARGE SCALE GENOMIC DNA]</scope>
    <source>
        <strain evidence="1 2">Spa11</strain>
    </source>
</reference>
<name>A0A518K6L6_9BACT</name>
<protein>
    <recommendedName>
        <fullName evidence="3">Immunity protein 21</fullName>
    </recommendedName>
</protein>
<evidence type="ECO:0008006" key="3">
    <source>
        <dbReference type="Google" id="ProtNLM"/>
    </source>
</evidence>
<gene>
    <name evidence="1" type="ORF">Spa11_16390</name>
</gene>
<sequence length="173" mass="19094">MSMPSKFRLLSDWIESNGGPLVLTSTQNAKAWRGGFWEDESSHYRAACNVKGWTGLILIEGHQFAVLNDLPLPTIAANVDDSTLLIRWLYAESDEELLGAAADWVSRFDSKSVPACEIELACRPGSLVIFDSAYDGTADHGGATFEIEYPAESIRTYMVEADEQTAFLVDRLV</sequence>
<evidence type="ECO:0000313" key="2">
    <source>
        <dbReference type="Proteomes" id="UP000316426"/>
    </source>
</evidence>
<accession>A0A518K6L6</accession>